<evidence type="ECO:0000313" key="19">
    <source>
        <dbReference type="Proteomes" id="UP000470952"/>
    </source>
</evidence>
<dbReference type="EMBL" id="WCZV01000003">
    <property type="protein sequence ID" value="KAB6702778.1"/>
    <property type="molecule type" value="Genomic_DNA"/>
</dbReference>
<accession>A0A380ZBW1</accession>
<dbReference type="EMBL" id="WCWW01000006">
    <property type="protein sequence ID" value="KAB3859144.1"/>
    <property type="molecule type" value="Genomic_DNA"/>
</dbReference>
<evidence type="ECO:0000313" key="1">
    <source>
        <dbReference type="EMBL" id="KAB3573169.1"/>
    </source>
</evidence>
<sequence length="168" mass="19790">MHDVIDLPIERVNALSPYKVYINNNGSLGFETQYGSVYEVGFVEDYTFMDENAFQFFILESQGKHSVKDPLVRETIWVILETFFLENNPVILYICDMSDGKQAIRNRLFSMWYYEYEQRESFTFLSTKVEVESTDYYASVLVKNSNPQLEDIKVAFNSFIENMKEKLE</sequence>
<dbReference type="Proteomes" id="UP000441522">
    <property type="component" value="Unassembled WGS sequence"/>
</dbReference>
<evidence type="ECO:0000313" key="18">
    <source>
        <dbReference type="Proteomes" id="UP000470777"/>
    </source>
</evidence>
<evidence type="ECO:0000313" key="14">
    <source>
        <dbReference type="Proteomes" id="UP000433382"/>
    </source>
</evidence>
<evidence type="ECO:0000313" key="7">
    <source>
        <dbReference type="EMBL" id="MBU9138305.1"/>
    </source>
</evidence>
<dbReference type="EMBL" id="JAHOGA010000007">
    <property type="protein sequence ID" value="MBV3488017.1"/>
    <property type="molecule type" value="Genomic_DNA"/>
</dbReference>
<gene>
    <name evidence="11" type="ORF">DW193_00860</name>
    <name evidence="2" type="ORF">GAS29_04480</name>
    <name evidence="3" type="ORF">GAS37_02475</name>
    <name evidence="1" type="ORF">GAY01_03025</name>
    <name evidence="6" type="ORF">GAY17_02610</name>
    <name evidence="4" type="ORF">GAZ76_03260</name>
    <name evidence="5" type="ORF">GAZ92_02695</name>
    <name evidence="9" type="ORF">HKQ55_19455</name>
    <name evidence="8" type="ORF">KSX14_05105</name>
    <name evidence="7" type="ORF">KTG10_05975</name>
    <name evidence="10" type="ORF">VIC01_03231</name>
</gene>
<evidence type="ECO:0000313" key="10">
    <source>
        <dbReference type="EMBL" id="QEW37638.1"/>
    </source>
</evidence>
<dbReference type="Proteomes" id="UP000437380">
    <property type="component" value="Unassembled WGS sequence"/>
</dbReference>
<evidence type="ECO:0000313" key="5">
    <source>
        <dbReference type="EMBL" id="KAB6695897.1"/>
    </source>
</evidence>
<dbReference type="EMBL" id="QRKA01000001">
    <property type="protein sequence ID" value="RHH83093.1"/>
    <property type="molecule type" value="Genomic_DNA"/>
</dbReference>
<evidence type="ECO:0000313" key="15">
    <source>
        <dbReference type="Proteomes" id="UP000437380"/>
    </source>
</evidence>
<dbReference type="Proteomes" id="UP000470952">
    <property type="component" value="Unassembled WGS sequence"/>
</dbReference>
<evidence type="ECO:0000313" key="9">
    <source>
        <dbReference type="EMBL" id="NMW42238.1"/>
    </source>
</evidence>
<reference evidence="10 13" key="3">
    <citation type="submission" date="2019-09" db="EMBL/GenBank/DDBJ databases">
        <title>Commensal-derived Metabolites Govern Vibrio cholerae Pathogenesis in Host.</title>
        <authorList>
            <person name="Yoon S.S."/>
            <person name="Yoon M.Y."/>
        </authorList>
    </citation>
    <scope>NUCLEOTIDE SEQUENCE [LARGE SCALE GENOMIC DNA]</scope>
    <source>
        <strain evidence="10 13">VIC01</strain>
    </source>
</reference>
<dbReference type="Proteomes" id="UP000433382">
    <property type="component" value="Unassembled WGS sequence"/>
</dbReference>
<dbReference type="Proteomes" id="UP000470332">
    <property type="component" value="Unassembled WGS sequence"/>
</dbReference>
<reference evidence="11 12" key="1">
    <citation type="submission" date="2018-08" db="EMBL/GenBank/DDBJ databases">
        <title>A genome reference for cultivated species of the human gut microbiota.</title>
        <authorList>
            <person name="Zou Y."/>
            <person name="Xue W."/>
            <person name="Luo G."/>
        </authorList>
    </citation>
    <scope>NUCLEOTIDE SEQUENCE [LARGE SCALE GENOMIC DNA]</scope>
    <source>
        <strain evidence="11 12">AM16-6</strain>
    </source>
</reference>
<dbReference type="Proteomes" id="UP000470777">
    <property type="component" value="Unassembled WGS sequence"/>
</dbReference>
<dbReference type="EMBL" id="JAHPYS010000008">
    <property type="protein sequence ID" value="MBU9138305.1"/>
    <property type="molecule type" value="Genomic_DNA"/>
</dbReference>
<dbReference type="Proteomes" id="UP000583639">
    <property type="component" value="Unassembled WGS sequence"/>
</dbReference>
<dbReference type="EMBL" id="WCXA01000004">
    <property type="protein sequence ID" value="KAB3866017.1"/>
    <property type="molecule type" value="Genomic_DNA"/>
</dbReference>
<dbReference type="EMBL" id="CP043529">
    <property type="protein sequence ID" value="QEW37638.1"/>
    <property type="molecule type" value="Genomic_DNA"/>
</dbReference>
<reference evidence="7" key="5">
    <citation type="submission" date="2021-06" db="EMBL/GenBank/DDBJ databases">
        <title>Collection of gut derived symbiotic bacterial strains cultured from healthy donors.</title>
        <authorList>
            <person name="Lin H."/>
            <person name="Littmann E."/>
            <person name="Pamer E.G."/>
        </authorList>
    </citation>
    <scope>NUCLEOTIDE SEQUENCE</scope>
    <source>
        <strain evidence="8">MSK.19.85</strain>
        <strain evidence="7">MSK.6.33</strain>
    </source>
</reference>
<dbReference type="Proteomes" id="UP000758576">
    <property type="component" value="Unassembled WGS sequence"/>
</dbReference>
<evidence type="ECO:0000313" key="20">
    <source>
        <dbReference type="Proteomes" id="UP000583639"/>
    </source>
</evidence>
<dbReference type="Pfam" id="PF19666">
    <property type="entry name" value="DUF6169"/>
    <property type="match status" value="1"/>
</dbReference>
<evidence type="ECO:0000313" key="11">
    <source>
        <dbReference type="EMBL" id="RHH83093.1"/>
    </source>
</evidence>
<dbReference type="InterPro" id="IPR046167">
    <property type="entry name" value="DUF6169"/>
</dbReference>
<dbReference type="Proteomes" id="UP000283713">
    <property type="component" value="Unassembled WGS sequence"/>
</dbReference>
<evidence type="ECO:0000313" key="8">
    <source>
        <dbReference type="EMBL" id="MBV3488017.1"/>
    </source>
</evidence>
<name>A0A380ZBW1_PHOVU</name>
<evidence type="ECO:0000313" key="16">
    <source>
        <dbReference type="Proteomes" id="UP000441522"/>
    </source>
</evidence>
<dbReference type="EMBL" id="JABDSI010000136">
    <property type="protein sequence ID" value="NMW42238.1"/>
    <property type="molecule type" value="Genomic_DNA"/>
</dbReference>
<evidence type="ECO:0000313" key="12">
    <source>
        <dbReference type="Proteomes" id="UP000283713"/>
    </source>
</evidence>
<dbReference type="Proteomes" id="UP000326091">
    <property type="component" value="Chromosome"/>
</dbReference>
<proteinExistence type="predicted"/>
<dbReference type="EMBL" id="WCZM01000003">
    <property type="protein sequence ID" value="KAB3573169.1"/>
    <property type="molecule type" value="Genomic_DNA"/>
</dbReference>
<dbReference type="AlphaFoldDB" id="A0A380ZBW1"/>
<evidence type="ECO:0000313" key="4">
    <source>
        <dbReference type="EMBL" id="KAB6662459.1"/>
    </source>
</evidence>
<evidence type="ECO:0000313" key="2">
    <source>
        <dbReference type="EMBL" id="KAB3859144.1"/>
    </source>
</evidence>
<dbReference type="EMBL" id="WDAG01000003">
    <property type="protein sequence ID" value="KAB6662459.1"/>
    <property type="molecule type" value="Genomic_DNA"/>
</dbReference>
<reference evidence="9 20" key="4">
    <citation type="submission" date="2020-04" db="EMBL/GenBank/DDBJ databases">
        <title>A novel gut-associated lysogenic phage, Bacteroides phage BV01, alters the host transcriptome and bile acid metabolism in Bacteroides vulgatus.</title>
        <authorList>
            <person name="Campbell D.E."/>
            <person name="Ly L."/>
            <person name="Ridlon J.M."/>
            <person name="Hsiao A."/>
            <person name="Degnan P.H."/>
        </authorList>
    </citation>
    <scope>NUCLEOTIDE SEQUENCE [LARGE SCALE GENOMIC DNA]</scope>
    <source>
        <strain evidence="9 20">VPI-BV8526</strain>
    </source>
</reference>
<dbReference type="EMBL" id="WCZY01000003">
    <property type="protein sequence ID" value="KAB6695897.1"/>
    <property type="molecule type" value="Genomic_DNA"/>
</dbReference>
<protein>
    <submittedName>
        <fullName evidence="1">Uncharacterized protein</fullName>
    </submittedName>
</protein>
<evidence type="ECO:0000313" key="3">
    <source>
        <dbReference type="EMBL" id="KAB3866017.1"/>
    </source>
</evidence>
<reference evidence="14 15" key="2">
    <citation type="journal article" date="2019" name="Nat. Med.">
        <title>A library of human gut bacterial isolates paired with longitudinal multiomics data enables mechanistic microbiome research.</title>
        <authorList>
            <person name="Poyet M."/>
            <person name="Groussin M."/>
            <person name="Gibbons S.M."/>
            <person name="Avila-Pacheco J."/>
            <person name="Jiang X."/>
            <person name="Kearney S.M."/>
            <person name="Perrotta A.R."/>
            <person name="Berdy B."/>
            <person name="Zhao S."/>
            <person name="Lieberman T.D."/>
            <person name="Swanson P.K."/>
            <person name="Smith M."/>
            <person name="Roesemann S."/>
            <person name="Alexander J.E."/>
            <person name="Rich S.A."/>
            <person name="Livny J."/>
            <person name="Vlamakis H."/>
            <person name="Clish C."/>
            <person name="Bullock K."/>
            <person name="Deik A."/>
            <person name="Scott J."/>
            <person name="Pierce K.A."/>
            <person name="Xavier R.J."/>
            <person name="Alm E.J."/>
        </authorList>
    </citation>
    <scope>NUCLEOTIDE SEQUENCE [LARGE SCALE GENOMIC DNA]</scope>
    <source>
        <strain evidence="2 16">BIOML-A5</strain>
        <strain evidence="1 14">BIOML-A73</strain>
        <strain evidence="6 15">BIOML-A82</strain>
        <strain evidence="5 18">BIOML-A85</strain>
        <strain evidence="3 17">BIOML-A9</strain>
        <strain evidence="4 19">BIOML-A93</strain>
    </source>
</reference>
<evidence type="ECO:0000313" key="6">
    <source>
        <dbReference type="EMBL" id="KAB6702778.1"/>
    </source>
</evidence>
<evidence type="ECO:0000313" key="17">
    <source>
        <dbReference type="Proteomes" id="UP000470332"/>
    </source>
</evidence>
<dbReference type="Proteomes" id="UP000736888">
    <property type="component" value="Unassembled WGS sequence"/>
</dbReference>
<evidence type="ECO:0000313" key="13">
    <source>
        <dbReference type="Proteomes" id="UP000326091"/>
    </source>
</evidence>
<organism evidence="1 14">
    <name type="scientific">Phocaeicola vulgatus</name>
    <name type="common">Bacteroides vulgatus</name>
    <dbReference type="NCBI Taxonomy" id="821"/>
    <lineage>
        <taxon>Bacteria</taxon>
        <taxon>Pseudomonadati</taxon>
        <taxon>Bacteroidota</taxon>
        <taxon>Bacteroidia</taxon>
        <taxon>Bacteroidales</taxon>
        <taxon>Bacteroidaceae</taxon>
        <taxon>Phocaeicola</taxon>
    </lineage>
</organism>